<dbReference type="Pfam" id="PF00288">
    <property type="entry name" value="GHMP_kinases_N"/>
    <property type="match status" value="1"/>
</dbReference>
<dbReference type="InterPro" id="IPR036554">
    <property type="entry name" value="GHMP_kinase_C_sf"/>
</dbReference>
<dbReference type="EMBL" id="CP003696">
    <property type="protein sequence ID" value="AGP31136.1"/>
    <property type="molecule type" value="Genomic_DNA"/>
</dbReference>
<keyword evidence="9 14" id="KW-0547">Nucleotide-binding</keyword>
<feature type="domain" description="GHMP kinase C-terminal" evidence="16">
    <location>
        <begin position="243"/>
        <end position="288"/>
    </location>
</feature>
<feature type="domain" description="GHMP kinase N-terminal" evidence="15">
    <location>
        <begin position="69"/>
        <end position="158"/>
    </location>
</feature>
<comment type="function">
    <text evidence="13 14">Catalyzes the ATP-dependent phosphorylation of L-homoserine to L-homoserine phosphate.</text>
</comment>
<name>S4XF21_9CORY</name>
<evidence type="ECO:0000313" key="17">
    <source>
        <dbReference type="EMBL" id="AGP31136.1"/>
    </source>
</evidence>
<evidence type="ECO:0000256" key="5">
    <source>
        <dbReference type="ARBA" id="ARBA00022490"/>
    </source>
</evidence>
<dbReference type="EC" id="2.7.1.39" evidence="3 14"/>
<dbReference type="InterPro" id="IPR000870">
    <property type="entry name" value="Homoserine_kinase"/>
</dbReference>
<dbReference type="InterPro" id="IPR013750">
    <property type="entry name" value="GHMP_kinase_C_dom"/>
</dbReference>
<dbReference type="PATRIC" id="fig|1200352.3.peg.1518"/>
<comment type="subcellular location">
    <subcellularLocation>
        <location evidence="14">Cytoplasm</location>
    </subcellularLocation>
</comment>
<dbReference type="STRING" id="1200352.A606_07445"/>
<evidence type="ECO:0000256" key="2">
    <source>
        <dbReference type="ARBA" id="ARBA00007370"/>
    </source>
</evidence>
<evidence type="ECO:0000256" key="7">
    <source>
        <dbReference type="ARBA" id="ARBA00022679"/>
    </source>
</evidence>
<dbReference type="GO" id="GO:0009088">
    <property type="term" value="P:threonine biosynthetic process"/>
    <property type="evidence" value="ECO:0007669"/>
    <property type="project" value="UniProtKB-UniRule"/>
</dbReference>
<dbReference type="Proteomes" id="UP000014809">
    <property type="component" value="Chromosome"/>
</dbReference>
<evidence type="ECO:0000256" key="1">
    <source>
        <dbReference type="ARBA" id="ARBA00005015"/>
    </source>
</evidence>
<dbReference type="InterPro" id="IPR006204">
    <property type="entry name" value="GHMP_kinase_N_dom"/>
</dbReference>
<evidence type="ECO:0000256" key="8">
    <source>
        <dbReference type="ARBA" id="ARBA00022697"/>
    </source>
</evidence>
<proteinExistence type="inferred from homology"/>
<sequence length="319" mass="33295">MADTREVAVGRTVTVTVPASSANLGPGFDTLGLAIGLYDEVEVEATDAGLDVTVSGEGEDEVPLDERHLVVRAVRAGLREAGVTVRGLKITCRNVIPHSRGLGSSAAAAVAGVVAASALAGDPTPERPAGALDDATVIQLAASFEGHPDNAAASVLGGGVVSWTNIPVDGRSAPEYRAVGVPVHEGVRATAIIPDFHASTEVVRRVLPSDVSHLDARFNVSRAALLPVALSRQPALLWEATRDRLHQPYRAEVLPVSSEWVNRLRNLDYPAFLSGAGPTVMVLSTEPVDPALLDEARGRGLRVLETAAGDRVRVTVTSS</sequence>
<dbReference type="InterPro" id="IPR020568">
    <property type="entry name" value="Ribosomal_Su5_D2-typ_SF"/>
</dbReference>
<evidence type="ECO:0000313" key="18">
    <source>
        <dbReference type="Proteomes" id="UP000014809"/>
    </source>
</evidence>
<feature type="binding site" evidence="14">
    <location>
        <begin position="97"/>
        <end position="107"/>
    </location>
    <ligand>
        <name>ATP</name>
        <dbReference type="ChEBI" id="CHEBI:30616"/>
    </ligand>
</feature>
<keyword evidence="11 14" id="KW-0067">ATP-binding</keyword>
<dbReference type="InterPro" id="IPR006203">
    <property type="entry name" value="GHMP_knse_ATP-bd_CS"/>
</dbReference>
<dbReference type="PROSITE" id="PS00627">
    <property type="entry name" value="GHMP_KINASES_ATP"/>
    <property type="match status" value="1"/>
</dbReference>
<dbReference type="Gene3D" id="3.30.70.890">
    <property type="entry name" value="GHMP kinase, C-terminal domain"/>
    <property type="match status" value="1"/>
</dbReference>
<dbReference type="PIRSF" id="PIRSF000676">
    <property type="entry name" value="Homoser_kin"/>
    <property type="match status" value="1"/>
</dbReference>
<dbReference type="RefSeq" id="WP_020441497.1">
    <property type="nucleotide sequence ID" value="NC_021663.1"/>
</dbReference>
<dbReference type="OrthoDB" id="9769912at2"/>
<evidence type="ECO:0000256" key="12">
    <source>
        <dbReference type="ARBA" id="ARBA00049375"/>
    </source>
</evidence>
<keyword evidence="5 14" id="KW-0963">Cytoplasm</keyword>
<protein>
    <recommendedName>
        <fullName evidence="4 14">Homoserine kinase</fullName>
        <shortName evidence="14">HK</shortName>
        <shortName evidence="14">HSK</shortName>
        <ecNumber evidence="3 14">2.7.1.39</ecNumber>
    </recommendedName>
</protein>
<dbReference type="NCBIfam" id="TIGR00191">
    <property type="entry name" value="thrB"/>
    <property type="match status" value="1"/>
</dbReference>
<keyword evidence="7 14" id="KW-0808">Transferase</keyword>
<dbReference type="GO" id="GO:0005524">
    <property type="term" value="F:ATP binding"/>
    <property type="evidence" value="ECO:0007669"/>
    <property type="project" value="UniProtKB-UniRule"/>
</dbReference>
<evidence type="ECO:0000259" key="16">
    <source>
        <dbReference type="Pfam" id="PF08544"/>
    </source>
</evidence>
<dbReference type="HAMAP" id="MF_00384">
    <property type="entry name" value="Homoser_kinase"/>
    <property type="match status" value="1"/>
</dbReference>
<dbReference type="Pfam" id="PF08544">
    <property type="entry name" value="GHMP_kinases_C"/>
    <property type="match status" value="1"/>
</dbReference>
<keyword evidence="18" id="KW-1185">Reference proteome</keyword>
<dbReference type="InterPro" id="IPR014721">
    <property type="entry name" value="Ribsml_uS5_D2-typ_fold_subgr"/>
</dbReference>
<dbReference type="Gene3D" id="3.30.230.10">
    <property type="match status" value="1"/>
</dbReference>
<evidence type="ECO:0000259" key="15">
    <source>
        <dbReference type="Pfam" id="PF00288"/>
    </source>
</evidence>
<evidence type="ECO:0000256" key="4">
    <source>
        <dbReference type="ARBA" id="ARBA00017858"/>
    </source>
</evidence>
<evidence type="ECO:0000256" key="6">
    <source>
        <dbReference type="ARBA" id="ARBA00022605"/>
    </source>
</evidence>
<comment type="catalytic activity">
    <reaction evidence="12 14">
        <text>L-homoserine + ATP = O-phospho-L-homoserine + ADP + H(+)</text>
        <dbReference type="Rhea" id="RHEA:13985"/>
        <dbReference type="ChEBI" id="CHEBI:15378"/>
        <dbReference type="ChEBI" id="CHEBI:30616"/>
        <dbReference type="ChEBI" id="CHEBI:57476"/>
        <dbReference type="ChEBI" id="CHEBI:57590"/>
        <dbReference type="ChEBI" id="CHEBI:456216"/>
        <dbReference type="EC" id="2.7.1.39"/>
    </reaction>
</comment>
<dbReference type="AlphaFoldDB" id="S4XF21"/>
<evidence type="ECO:0000256" key="14">
    <source>
        <dbReference type="HAMAP-Rule" id="MF_00384"/>
    </source>
</evidence>
<dbReference type="SUPFAM" id="SSF55060">
    <property type="entry name" value="GHMP Kinase, C-terminal domain"/>
    <property type="match status" value="1"/>
</dbReference>
<gene>
    <name evidence="14" type="primary">thrB</name>
    <name evidence="17" type="ORF">A606_07445</name>
</gene>
<comment type="pathway">
    <text evidence="1 14">Amino-acid biosynthesis; L-threonine biosynthesis; L-threonine from L-aspartate: step 4/5.</text>
</comment>
<keyword evidence="10 14" id="KW-0418">Kinase</keyword>
<dbReference type="PANTHER" id="PTHR20861">
    <property type="entry name" value="HOMOSERINE/4-DIPHOSPHOCYTIDYL-2-C-METHYL-D-ERYTHRITOL KINASE"/>
    <property type="match status" value="1"/>
</dbReference>
<evidence type="ECO:0000256" key="10">
    <source>
        <dbReference type="ARBA" id="ARBA00022777"/>
    </source>
</evidence>
<dbReference type="UniPathway" id="UPA00050">
    <property type="reaction ID" value="UER00064"/>
</dbReference>
<reference evidence="17 18" key="1">
    <citation type="submission" date="2012-06" db="EMBL/GenBank/DDBJ databases">
        <title>Complete genome sequence of Corynebacterium terpenotabidum Y-11 (=DSM 44721).</title>
        <authorList>
            <person name="Ruckert C."/>
            <person name="Albersmeier A."/>
            <person name="Al-Dilaimi A."/>
            <person name="Szczepanowski R."/>
            <person name="Kalinowski J."/>
        </authorList>
    </citation>
    <scope>NUCLEOTIDE SEQUENCE [LARGE SCALE GENOMIC DNA]</scope>
    <source>
        <strain evidence="17 18">Y-11</strain>
    </source>
</reference>
<dbReference type="PANTHER" id="PTHR20861:SF1">
    <property type="entry name" value="HOMOSERINE KINASE"/>
    <property type="match status" value="1"/>
</dbReference>
<dbReference type="GO" id="GO:0005737">
    <property type="term" value="C:cytoplasm"/>
    <property type="evidence" value="ECO:0007669"/>
    <property type="project" value="UniProtKB-SubCell"/>
</dbReference>
<dbReference type="HOGENOM" id="CLU_041243_0_1_11"/>
<dbReference type="SUPFAM" id="SSF54211">
    <property type="entry name" value="Ribosomal protein S5 domain 2-like"/>
    <property type="match status" value="1"/>
</dbReference>
<evidence type="ECO:0000256" key="11">
    <source>
        <dbReference type="ARBA" id="ARBA00022840"/>
    </source>
</evidence>
<keyword evidence="8 14" id="KW-0791">Threonine biosynthesis</keyword>
<evidence type="ECO:0000256" key="13">
    <source>
        <dbReference type="ARBA" id="ARBA00049954"/>
    </source>
</evidence>
<evidence type="ECO:0000256" key="3">
    <source>
        <dbReference type="ARBA" id="ARBA00012078"/>
    </source>
</evidence>
<organism evidence="17 18">
    <name type="scientific">Corynebacterium terpenotabidum Y-11</name>
    <dbReference type="NCBI Taxonomy" id="1200352"/>
    <lineage>
        <taxon>Bacteria</taxon>
        <taxon>Bacillati</taxon>
        <taxon>Actinomycetota</taxon>
        <taxon>Actinomycetes</taxon>
        <taxon>Mycobacteriales</taxon>
        <taxon>Corynebacteriaceae</taxon>
        <taxon>Corynebacterium</taxon>
    </lineage>
</organism>
<dbReference type="GO" id="GO:0004413">
    <property type="term" value="F:homoserine kinase activity"/>
    <property type="evidence" value="ECO:0007669"/>
    <property type="project" value="UniProtKB-UniRule"/>
</dbReference>
<dbReference type="eggNOG" id="COG0083">
    <property type="taxonomic scope" value="Bacteria"/>
</dbReference>
<keyword evidence="6 14" id="KW-0028">Amino-acid biosynthesis</keyword>
<comment type="similarity">
    <text evidence="2 14">Belongs to the GHMP kinase family. Homoserine kinase subfamily.</text>
</comment>
<dbReference type="PRINTS" id="PR00958">
    <property type="entry name" value="HOMSERKINASE"/>
</dbReference>
<dbReference type="KEGG" id="cter:A606_07445"/>
<accession>S4XF21</accession>
<evidence type="ECO:0000256" key="9">
    <source>
        <dbReference type="ARBA" id="ARBA00022741"/>
    </source>
</evidence>